<proteinExistence type="predicted"/>
<feature type="non-terminal residue" evidence="2">
    <location>
        <position position="902"/>
    </location>
</feature>
<protein>
    <recommendedName>
        <fullName evidence="4">YD repeat-containing protein</fullName>
    </recommendedName>
</protein>
<gene>
    <name evidence="2" type="ORF">IAC35_01045</name>
</gene>
<feature type="signal peptide" evidence="1">
    <location>
        <begin position="1"/>
        <end position="21"/>
    </location>
</feature>
<feature type="chain" id="PRO_5038802262" description="YD repeat-containing protein" evidence="1">
    <location>
        <begin position="22"/>
        <end position="902"/>
    </location>
</feature>
<dbReference type="Proteomes" id="UP000886881">
    <property type="component" value="Unassembled WGS sequence"/>
</dbReference>
<reference evidence="2" key="1">
    <citation type="submission" date="2020-10" db="EMBL/GenBank/DDBJ databases">
        <authorList>
            <person name="Gilroy R."/>
        </authorList>
    </citation>
    <scope>NUCLEOTIDE SEQUENCE</scope>
    <source>
        <strain evidence="2">ChiHecec2B26-709</strain>
    </source>
</reference>
<keyword evidence="1" id="KW-0732">Signal</keyword>
<evidence type="ECO:0000256" key="1">
    <source>
        <dbReference type="SAM" id="SignalP"/>
    </source>
</evidence>
<organism evidence="2 3">
    <name type="scientific">Candidatus Cryptobacteroides merdipullorum</name>
    <dbReference type="NCBI Taxonomy" id="2840771"/>
    <lineage>
        <taxon>Bacteria</taxon>
        <taxon>Pseudomonadati</taxon>
        <taxon>Bacteroidota</taxon>
        <taxon>Bacteroidia</taxon>
        <taxon>Bacteroidales</taxon>
        <taxon>Candidatus Cryptobacteroides</taxon>
    </lineage>
</organism>
<evidence type="ECO:0000313" key="2">
    <source>
        <dbReference type="EMBL" id="HIT46426.1"/>
    </source>
</evidence>
<comment type="caution">
    <text evidence="2">The sequence shown here is derived from an EMBL/GenBank/DDBJ whole genome shotgun (WGS) entry which is preliminary data.</text>
</comment>
<evidence type="ECO:0000313" key="3">
    <source>
        <dbReference type="Proteomes" id="UP000886881"/>
    </source>
</evidence>
<sequence length="902" mass="101049">MNRFIIAAFVAASCLVYRASAQEVNTNPVELPSATVWEFVKYNNAAANLYTGTVCIEIPVYTYEDSDFTIPVSLGYSSNGFKPNIQAPAAGHEWSLNAGGTVTRIVRGLPDEERNLSTFGFMETHNDSTLTGVGQLDGFTTGWDNDGIEAVSPTLFYAPYGWDNTSMLFDMEPDIFYFNFLGYSGKFQLGYDGAVHFYDTNTKDSEFALEIPRYDLNEITIVTGDGFRYTFGTGLAREFSGKTGTSWKLSEITAPNGRKVTFEYTRSARQYDSAATLTYQFFNNYAPSTMNYSFRGNYLIGPEKMAEIDIDAKPTRPKLSSPIFVSALDRIVFDNGSAIDFYYKTLPYNESGEGTILTILPKLDRIVVSNSDGEAVRTCALSYSFPPAEESNKIPFLSEIELSGEGVFSMEYDYDETTIFPKHGTFKIDHWGYYNNSSATYESFYAKTVQDDYLHESIGTSVRNPNGEYSRIGMLKSITYPTGGRTDFEYEPHDYSAYVTCEYPVFIPYLQNTVGRKAAPAGGMRIKSIKDYSSSDTTSPAYSREYSYLDSEGYSSGNLAPMPRYGLSYTRSTPPNENISVFLGSYNDLLPSDGTHIGYSRVVETLPEGSNEYRFISYRDCPDGKVTNMEYTNINNYLYDVTCNRNLSGTDARNAIMALMSPTISMESKRGKLLSKRSFDKNGDMVASQTTSYESYTYAYESLDKIWNLQSLYIGATRVATVIGDIRPVSVSTRISGVTETENYSYDSFRNLKTVVKDGKTSRFLYVQDLDDIEAFDDMVSASYWNSFRSTATARTMKRLNMVNLPLQEEIYDKNGILSIRRYNYGYRNASDTSLVVVKSIESYDQTSERWETVSHFDYDSLGNLVEATDPDGVSTVYIWGHGGLHLVAAVGNATIEQVEDA</sequence>
<evidence type="ECO:0008006" key="4">
    <source>
        <dbReference type="Google" id="ProtNLM"/>
    </source>
</evidence>
<name>A0A9D1GLM5_9BACT</name>
<accession>A0A9D1GLM5</accession>
<reference evidence="2" key="2">
    <citation type="journal article" date="2021" name="PeerJ">
        <title>Extensive microbial diversity within the chicken gut microbiome revealed by metagenomics and culture.</title>
        <authorList>
            <person name="Gilroy R."/>
            <person name="Ravi A."/>
            <person name="Getino M."/>
            <person name="Pursley I."/>
            <person name="Horton D.L."/>
            <person name="Alikhan N.F."/>
            <person name="Baker D."/>
            <person name="Gharbi K."/>
            <person name="Hall N."/>
            <person name="Watson M."/>
            <person name="Adriaenssens E.M."/>
            <person name="Foster-Nyarko E."/>
            <person name="Jarju S."/>
            <person name="Secka A."/>
            <person name="Antonio M."/>
            <person name="Oren A."/>
            <person name="Chaudhuri R.R."/>
            <person name="La Ragione R."/>
            <person name="Hildebrand F."/>
            <person name="Pallen M.J."/>
        </authorList>
    </citation>
    <scope>NUCLEOTIDE SEQUENCE</scope>
    <source>
        <strain evidence="2">ChiHecec2B26-709</strain>
    </source>
</reference>
<dbReference type="EMBL" id="DVLC01000022">
    <property type="protein sequence ID" value="HIT46426.1"/>
    <property type="molecule type" value="Genomic_DNA"/>
</dbReference>
<dbReference type="AlphaFoldDB" id="A0A9D1GLM5"/>